<sequence length="654" mass="74180">MKRITNLYRTLLISTVLISACSGGGSKSGDSSEPTPSQSTPSTPSTGGDTSGQPSSPSAITLHGIFTEDFKDFPVVTVRIGEKEYIADQKNNNEFSVEVDSSHENELVTFSAKGSMPNDWDFEFRSYAGSFSDIKDKAINNEVSYLNNNPAFAVGTFTGVMADFIDLANNGELITSVEDLKKYTFEVPLDEAIQLAAYMKATISSATTDKNNYYFPADKYSNTKDFIKDFQFSIQKSEDIINQSKNTHDIYLKSINYLLENKYLRDQSYKLNASEEIIFSTRRTDSDATLDTGLIELSTQHQTSGSADLSEVGKFTLSTDEFGNISGSLIGDSTWEYYIEESCVNMRDREFEAKHAFTTPYSQIVKIDFKGMCEGPDGDYESTESRYFHVTDTKLTFPWDSLPEEFYAASYHPETYQNCDCDIFPAKFTNKTESTGEIVYGVSSENSEKYSYTFDKDLRVKYEGGTEVRYIPLGFFNKTLRFIGIGNNPNTDKKKIFSGFMMEKVSKNIPTPIRLEYNAPFLTDYNYALTYKDNGIFHIETLYQEQPLTESKWGISPRIGSWEKVENDTLITKHYYDPSLDTEENGTLPYLASCEGQSEECVLWRERDTELLDIDENFYYIRVTQNALFSIPDSSRIDYRGGYIGRFKKTDIEN</sequence>
<feature type="compositionally biased region" description="Low complexity" evidence="1">
    <location>
        <begin position="28"/>
        <end position="58"/>
    </location>
</feature>
<reference evidence="3" key="1">
    <citation type="submission" date="2022-02" db="EMBL/GenBank/DDBJ databases">
        <title>Coral-associated bacteria.</title>
        <authorList>
            <person name="Tang K."/>
            <person name="Wang X."/>
        </authorList>
    </citation>
    <scope>NUCLEOTIDE SEQUENCE</scope>
    <source>
        <strain evidence="3">SCSIO 43006</strain>
    </source>
</reference>
<feature type="region of interest" description="Disordered" evidence="1">
    <location>
        <begin position="23"/>
        <end position="58"/>
    </location>
</feature>
<proteinExistence type="predicted"/>
<dbReference type="PROSITE" id="PS51257">
    <property type="entry name" value="PROKAR_LIPOPROTEIN"/>
    <property type="match status" value="1"/>
</dbReference>
<accession>A0ABY4VD34</accession>
<evidence type="ECO:0000313" key="3">
    <source>
        <dbReference type="EMBL" id="USD21321.1"/>
    </source>
</evidence>
<dbReference type="EMBL" id="CP092418">
    <property type="protein sequence ID" value="USD21321.1"/>
    <property type="molecule type" value="Genomic_DNA"/>
</dbReference>
<name>A0ABY4VD34_9GAMM</name>
<evidence type="ECO:0000313" key="4">
    <source>
        <dbReference type="Proteomes" id="UP001055658"/>
    </source>
</evidence>
<feature type="chain" id="PRO_5045582717" description="Lipoprotein" evidence="2">
    <location>
        <begin position="20"/>
        <end position="654"/>
    </location>
</feature>
<organism evidence="3 4">
    <name type="scientific">Microbulbifer variabilis</name>
    <dbReference type="NCBI Taxonomy" id="266805"/>
    <lineage>
        <taxon>Bacteria</taxon>
        <taxon>Pseudomonadati</taxon>
        <taxon>Pseudomonadota</taxon>
        <taxon>Gammaproteobacteria</taxon>
        <taxon>Cellvibrionales</taxon>
        <taxon>Microbulbiferaceae</taxon>
        <taxon>Microbulbifer</taxon>
    </lineage>
</organism>
<keyword evidence="4" id="KW-1185">Reference proteome</keyword>
<feature type="signal peptide" evidence="2">
    <location>
        <begin position="1"/>
        <end position="19"/>
    </location>
</feature>
<evidence type="ECO:0000256" key="1">
    <source>
        <dbReference type="SAM" id="MobiDB-lite"/>
    </source>
</evidence>
<evidence type="ECO:0000256" key="2">
    <source>
        <dbReference type="SAM" id="SignalP"/>
    </source>
</evidence>
<gene>
    <name evidence="3" type="ORF">MJO52_20015</name>
</gene>
<protein>
    <recommendedName>
        <fullName evidence="5">Lipoprotein</fullName>
    </recommendedName>
</protein>
<evidence type="ECO:0008006" key="5">
    <source>
        <dbReference type="Google" id="ProtNLM"/>
    </source>
</evidence>
<dbReference type="RefSeq" id="WP_252083719.1">
    <property type="nucleotide sequence ID" value="NZ_CP092418.1"/>
</dbReference>
<dbReference type="Proteomes" id="UP001055658">
    <property type="component" value="Chromosome"/>
</dbReference>
<keyword evidence="2" id="KW-0732">Signal</keyword>